<evidence type="ECO:0000313" key="2">
    <source>
        <dbReference type="EMBL" id="CAD0114673.1"/>
    </source>
</evidence>
<dbReference type="EMBL" id="CAINUL010000018">
    <property type="protein sequence ID" value="CAD0114673.1"/>
    <property type="molecule type" value="Genomic_DNA"/>
</dbReference>
<gene>
    <name evidence="2" type="ORF">AWRI4620_LOCUS8928</name>
</gene>
<dbReference type="CDD" id="cd09917">
    <property type="entry name" value="F-box_SF"/>
    <property type="match status" value="1"/>
</dbReference>
<dbReference type="PROSITE" id="PS50181">
    <property type="entry name" value="FBOX"/>
    <property type="match status" value="1"/>
</dbReference>
<sequence length="230" mass="25747">MASSSPSKATLSALPVELVDRIFWLVDKPDLVNLRFVSKSICAIANRPFAVRNFTHSHQVITKHSMKTLLAVSAHKVFGAYIKSIMISPACRIIKHIRPDDIEEENTVVDDSLIESGRFGKMVHRIFVNLRQHSASIRLGVLEDIYLGCNYRLASQHTRRCHGRNALQVTSPRGISFRTSETLELVIAAMQVAGLNIGGLNIELSLDTRENPKCRTNETIESNHATHPWI</sequence>
<evidence type="ECO:0000313" key="3">
    <source>
        <dbReference type="Proteomes" id="UP000745764"/>
    </source>
</evidence>
<keyword evidence="3" id="KW-1185">Reference proteome</keyword>
<dbReference type="InterPro" id="IPR036047">
    <property type="entry name" value="F-box-like_dom_sf"/>
</dbReference>
<dbReference type="OrthoDB" id="3945200at2759"/>
<dbReference type="AlphaFoldDB" id="A0A9N8KM96"/>
<protein>
    <recommendedName>
        <fullName evidence="1">F-box domain-containing protein</fullName>
    </recommendedName>
</protein>
<dbReference type="Proteomes" id="UP000745764">
    <property type="component" value="Unassembled WGS sequence"/>
</dbReference>
<reference evidence="2" key="1">
    <citation type="submission" date="2020-06" db="EMBL/GenBank/DDBJ databases">
        <authorList>
            <person name="Onetto C."/>
        </authorList>
    </citation>
    <scope>NUCLEOTIDE SEQUENCE</scope>
</reference>
<dbReference type="InterPro" id="IPR001810">
    <property type="entry name" value="F-box_dom"/>
</dbReference>
<accession>A0A9N8KM96</accession>
<feature type="domain" description="F-box" evidence="1">
    <location>
        <begin position="8"/>
        <end position="54"/>
    </location>
</feature>
<evidence type="ECO:0000259" key="1">
    <source>
        <dbReference type="PROSITE" id="PS50181"/>
    </source>
</evidence>
<dbReference type="SUPFAM" id="SSF81383">
    <property type="entry name" value="F-box domain"/>
    <property type="match status" value="1"/>
</dbReference>
<proteinExistence type="predicted"/>
<organism evidence="2 3">
    <name type="scientific">Aureobasidium uvarum</name>
    <dbReference type="NCBI Taxonomy" id="2773716"/>
    <lineage>
        <taxon>Eukaryota</taxon>
        <taxon>Fungi</taxon>
        <taxon>Dikarya</taxon>
        <taxon>Ascomycota</taxon>
        <taxon>Pezizomycotina</taxon>
        <taxon>Dothideomycetes</taxon>
        <taxon>Dothideomycetidae</taxon>
        <taxon>Dothideales</taxon>
        <taxon>Saccotheciaceae</taxon>
        <taxon>Aureobasidium</taxon>
    </lineage>
</organism>
<name>A0A9N8KM96_9PEZI</name>
<comment type="caution">
    <text evidence="2">The sequence shown here is derived from an EMBL/GenBank/DDBJ whole genome shotgun (WGS) entry which is preliminary data.</text>
</comment>